<dbReference type="STRING" id="1298598.JCM21714_4427"/>
<dbReference type="Proteomes" id="UP000019102">
    <property type="component" value="Unassembled WGS sequence"/>
</dbReference>
<sequence length="65" mass="7830">MDIAGLNDRIKPELTWDEEWFESINGENINQVKKTFDVGKIIKEYEHFFIMNFIGKRYSNARNFK</sequence>
<dbReference type="RefSeq" id="WP_035726002.1">
    <property type="nucleotide sequence ID" value="NZ_BAVS01000044.1"/>
</dbReference>
<reference evidence="1 2" key="1">
    <citation type="journal article" date="2014" name="Genome Announc.">
        <title>Draft Genome Sequence of the Boron-Tolerant and Moderately Halotolerant Bacterium Gracilibacillus boraciitolerans JCM 21714T.</title>
        <authorList>
            <person name="Ahmed I."/>
            <person name="Oshima K."/>
            <person name="Suda W."/>
            <person name="Kitamura K."/>
            <person name="Iida T."/>
            <person name="Ohmori Y."/>
            <person name="Fujiwara T."/>
            <person name="Hattori M."/>
            <person name="Ohkuma M."/>
        </authorList>
    </citation>
    <scope>NUCLEOTIDE SEQUENCE [LARGE SCALE GENOMIC DNA]</scope>
    <source>
        <strain evidence="1 2">JCM 21714</strain>
    </source>
</reference>
<dbReference type="AlphaFoldDB" id="W4VQM7"/>
<keyword evidence="2" id="KW-1185">Reference proteome</keyword>
<gene>
    <name evidence="1" type="ORF">JCM21714_4427</name>
</gene>
<evidence type="ECO:0000313" key="1">
    <source>
        <dbReference type="EMBL" id="GAE95213.1"/>
    </source>
</evidence>
<protein>
    <submittedName>
        <fullName evidence="1">Uncharacterized protein</fullName>
    </submittedName>
</protein>
<name>W4VQM7_9BACI</name>
<organism evidence="1 2">
    <name type="scientific">Gracilibacillus boraciitolerans JCM 21714</name>
    <dbReference type="NCBI Taxonomy" id="1298598"/>
    <lineage>
        <taxon>Bacteria</taxon>
        <taxon>Bacillati</taxon>
        <taxon>Bacillota</taxon>
        <taxon>Bacilli</taxon>
        <taxon>Bacillales</taxon>
        <taxon>Bacillaceae</taxon>
        <taxon>Gracilibacillus</taxon>
    </lineage>
</organism>
<evidence type="ECO:0000313" key="2">
    <source>
        <dbReference type="Proteomes" id="UP000019102"/>
    </source>
</evidence>
<comment type="caution">
    <text evidence="1">The sequence shown here is derived from an EMBL/GenBank/DDBJ whole genome shotgun (WGS) entry which is preliminary data.</text>
</comment>
<accession>W4VQM7</accession>
<proteinExistence type="predicted"/>
<dbReference type="EMBL" id="BAVS01000044">
    <property type="protein sequence ID" value="GAE95213.1"/>
    <property type="molecule type" value="Genomic_DNA"/>
</dbReference>